<evidence type="ECO:0000256" key="2">
    <source>
        <dbReference type="ARBA" id="ARBA00011738"/>
    </source>
</evidence>
<evidence type="ECO:0000256" key="9">
    <source>
        <dbReference type="ARBA" id="ARBA00023242"/>
    </source>
</evidence>
<dbReference type="GO" id="GO:0005634">
    <property type="term" value="C:nucleus"/>
    <property type="evidence" value="ECO:0007669"/>
    <property type="project" value="UniProtKB-SubCell"/>
</dbReference>
<evidence type="ECO:0000256" key="5">
    <source>
        <dbReference type="ARBA" id="ARBA00022833"/>
    </source>
</evidence>
<dbReference type="PANTHER" id="PTHR46481:SF10">
    <property type="entry name" value="ZINC FINGER BED DOMAIN-CONTAINING PROTEIN 39"/>
    <property type="match status" value="1"/>
</dbReference>
<evidence type="ECO:0000313" key="14">
    <source>
        <dbReference type="Proteomes" id="UP000015106"/>
    </source>
</evidence>
<evidence type="ECO:0000256" key="6">
    <source>
        <dbReference type="ARBA" id="ARBA00023015"/>
    </source>
</evidence>
<feature type="compositionally biased region" description="Low complexity" evidence="11">
    <location>
        <begin position="85"/>
        <end position="102"/>
    </location>
</feature>
<evidence type="ECO:0000313" key="13">
    <source>
        <dbReference type="EnsemblPlants" id="TuG1812G0200006073.01.T01"/>
    </source>
</evidence>
<dbReference type="PANTHER" id="PTHR46481">
    <property type="entry name" value="ZINC FINGER BED DOMAIN-CONTAINING PROTEIN 4"/>
    <property type="match status" value="1"/>
</dbReference>
<dbReference type="Proteomes" id="UP000015106">
    <property type="component" value="Chromosome 2"/>
</dbReference>
<dbReference type="Gramene" id="TuG1812G0200006073.01.T01">
    <property type="protein sequence ID" value="TuG1812G0200006073.01.T01"/>
    <property type="gene ID" value="TuG1812G0200006073.01"/>
</dbReference>
<evidence type="ECO:0000256" key="3">
    <source>
        <dbReference type="ARBA" id="ARBA00022723"/>
    </source>
</evidence>
<comment type="subcellular location">
    <subcellularLocation>
        <location evidence="1">Nucleus</location>
    </subcellularLocation>
</comment>
<evidence type="ECO:0000256" key="10">
    <source>
        <dbReference type="PROSITE-ProRule" id="PRU00027"/>
    </source>
</evidence>
<dbReference type="SUPFAM" id="SSF53098">
    <property type="entry name" value="Ribonuclease H-like"/>
    <property type="match status" value="1"/>
</dbReference>
<feature type="compositionally biased region" description="Basic residues" evidence="11">
    <location>
        <begin position="42"/>
        <end position="53"/>
    </location>
</feature>
<name>A0A8R7PLN5_TRIUA</name>
<evidence type="ECO:0000256" key="1">
    <source>
        <dbReference type="ARBA" id="ARBA00004123"/>
    </source>
</evidence>
<keyword evidence="8" id="KW-0804">Transcription</keyword>
<organism evidence="13 14">
    <name type="scientific">Triticum urartu</name>
    <name type="common">Red wild einkorn</name>
    <name type="synonym">Crithodium urartu</name>
    <dbReference type="NCBI Taxonomy" id="4572"/>
    <lineage>
        <taxon>Eukaryota</taxon>
        <taxon>Viridiplantae</taxon>
        <taxon>Streptophyta</taxon>
        <taxon>Embryophyta</taxon>
        <taxon>Tracheophyta</taxon>
        <taxon>Spermatophyta</taxon>
        <taxon>Magnoliopsida</taxon>
        <taxon>Liliopsida</taxon>
        <taxon>Poales</taxon>
        <taxon>Poaceae</taxon>
        <taxon>BOP clade</taxon>
        <taxon>Pooideae</taxon>
        <taxon>Triticodae</taxon>
        <taxon>Triticeae</taxon>
        <taxon>Triticinae</taxon>
        <taxon>Triticum</taxon>
    </lineage>
</organism>
<dbReference type="InterPro" id="IPR052035">
    <property type="entry name" value="ZnF_BED_domain_contain"/>
</dbReference>
<dbReference type="SMART" id="SM00614">
    <property type="entry name" value="ZnF_BED"/>
    <property type="match status" value="1"/>
</dbReference>
<keyword evidence="7" id="KW-0238">DNA-binding</keyword>
<evidence type="ECO:0000256" key="4">
    <source>
        <dbReference type="ARBA" id="ARBA00022771"/>
    </source>
</evidence>
<keyword evidence="14" id="KW-1185">Reference proteome</keyword>
<dbReference type="InterPro" id="IPR012337">
    <property type="entry name" value="RNaseH-like_sf"/>
</dbReference>
<dbReference type="Pfam" id="PF14372">
    <property type="entry name" value="hAT-like_RNase-H"/>
    <property type="match status" value="1"/>
</dbReference>
<dbReference type="EnsemblPlants" id="TuG1812G0200006073.01.T01">
    <property type="protein sequence ID" value="TuG1812G0200006073.01.T01"/>
    <property type="gene ID" value="TuG1812G0200006073.01"/>
</dbReference>
<sequence>MVKEKGNEKGKGAGKENAKAKAKEKSVNYLIRQDSALPPPVPRKKKKPKVQIRKAKDFPNAPAGELICRLKKHPPPPPRLPDRTGAGVRAAEAAASGSATCSELPHAPTIVVQDEEEEEEDEEKDDEEYEEQNLFIVPPQASADMSDDDTSEGYKESSDELEGDTMSEESLMHVVSSEEEARERKKKKNKRPRANAPVRMSSDVWAHFHKVKEASTEHPGETVLKAVCNYCPKKRYAYTQGGSTSTIGRHMLKCEGLRDKMARNAIQTTLELRRINGPTSGPTMYPSIEYNQGIVKELIAKMICVHEYSFRMVEHEWFNILMKCMNPNYKPIGRKAIRAECMRVYKNEKEVLKSLLKGVSSICLTTDLWTSNQTLSYMCVVAHYIDGNWNLQTRVLAFIELDPPHSGNVIADALYACVTEWNIETKIMSVTLDNASNNDGAIDALKAKFLFRRGKDFEGQYFHIRCCAHILNLVVQDGTTILDNLINSLRETVKYFKRSPSRLHAFVSTCKSLGVKVGNHLHLDCKTRWSSTFKMISTARGYKEALTSHAGSNANYAWAPTNAEWDMYDLISPLLESLAEVTKAFSGSLYPTSNIFYPYIVGVKLAIKHAMTTDSDHYKEMGEAMLEKFDKYWEEKNNAMVIATIFDPRYKMGYIEWAFGELYGEGSTRFRSEIKIVEKELAALYDKCVAQDKRAGNGESSSSSTNIPSIPVQAGYESFLSSRSTRISKSELRNYLEDEVAPRNKALDLLGWWKDNAPRYPIMAKIARRFLTIPATSVSSESTFSTTGRILDDYRSSLKPVMVEALVCGASYIKGAHVDLNLVPRDENEEDDVENIKLPIVVEEIND</sequence>
<dbReference type="GO" id="GO:0003677">
    <property type="term" value="F:DNA binding"/>
    <property type="evidence" value="ECO:0007669"/>
    <property type="project" value="UniProtKB-KW"/>
</dbReference>
<keyword evidence="5" id="KW-0862">Zinc</keyword>
<feature type="domain" description="BED-type" evidence="12">
    <location>
        <begin position="199"/>
        <end position="261"/>
    </location>
</feature>
<dbReference type="Pfam" id="PF02892">
    <property type="entry name" value="zf-BED"/>
    <property type="match status" value="1"/>
</dbReference>
<keyword evidence="6" id="KW-0805">Transcription regulation</keyword>
<feature type="compositionally biased region" description="Basic and acidic residues" evidence="11">
    <location>
        <begin position="1"/>
        <end position="26"/>
    </location>
</feature>
<dbReference type="Pfam" id="PF05699">
    <property type="entry name" value="Dimer_Tnp_hAT"/>
    <property type="match status" value="1"/>
</dbReference>
<dbReference type="InterPro" id="IPR025525">
    <property type="entry name" value="hAT-like_transposase_RNase-H"/>
</dbReference>
<evidence type="ECO:0000256" key="8">
    <source>
        <dbReference type="ARBA" id="ARBA00023163"/>
    </source>
</evidence>
<dbReference type="InterPro" id="IPR003656">
    <property type="entry name" value="Znf_BED"/>
</dbReference>
<dbReference type="AlphaFoldDB" id="A0A8R7PLN5"/>
<reference evidence="14" key="1">
    <citation type="journal article" date="2013" name="Nature">
        <title>Draft genome of the wheat A-genome progenitor Triticum urartu.</title>
        <authorList>
            <person name="Ling H.Q."/>
            <person name="Zhao S."/>
            <person name="Liu D."/>
            <person name="Wang J."/>
            <person name="Sun H."/>
            <person name="Zhang C."/>
            <person name="Fan H."/>
            <person name="Li D."/>
            <person name="Dong L."/>
            <person name="Tao Y."/>
            <person name="Gao C."/>
            <person name="Wu H."/>
            <person name="Li Y."/>
            <person name="Cui Y."/>
            <person name="Guo X."/>
            <person name="Zheng S."/>
            <person name="Wang B."/>
            <person name="Yu K."/>
            <person name="Liang Q."/>
            <person name="Yang W."/>
            <person name="Lou X."/>
            <person name="Chen J."/>
            <person name="Feng M."/>
            <person name="Jian J."/>
            <person name="Zhang X."/>
            <person name="Luo G."/>
            <person name="Jiang Y."/>
            <person name="Liu J."/>
            <person name="Wang Z."/>
            <person name="Sha Y."/>
            <person name="Zhang B."/>
            <person name="Wu H."/>
            <person name="Tang D."/>
            <person name="Shen Q."/>
            <person name="Xue P."/>
            <person name="Zou S."/>
            <person name="Wang X."/>
            <person name="Liu X."/>
            <person name="Wang F."/>
            <person name="Yang Y."/>
            <person name="An X."/>
            <person name="Dong Z."/>
            <person name="Zhang K."/>
            <person name="Zhang X."/>
            <person name="Luo M.C."/>
            <person name="Dvorak J."/>
            <person name="Tong Y."/>
            <person name="Wang J."/>
            <person name="Yang H."/>
            <person name="Li Z."/>
            <person name="Wang D."/>
            <person name="Zhang A."/>
            <person name="Wang J."/>
        </authorList>
    </citation>
    <scope>NUCLEOTIDE SEQUENCE</scope>
    <source>
        <strain evidence="14">cv. G1812</strain>
    </source>
</reference>
<dbReference type="GO" id="GO:0008270">
    <property type="term" value="F:zinc ion binding"/>
    <property type="evidence" value="ECO:0007669"/>
    <property type="project" value="UniProtKB-KW"/>
</dbReference>
<reference evidence="13" key="2">
    <citation type="submission" date="2018-03" db="EMBL/GenBank/DDBJ databases">
        <title>The Triticum urartu genome reveals the dynamic nature of wheat genome evolution.</title>
        <authorList>
            <person name="Ling H."/>
            <person name="Ma B."/>
            <person name="Shi X."/>
            <person name="Liu H."/>
            <person name="Dong L."/>
            <person name="Sun H."/>
            <person name="Cao Y."/>
            <person name="Gao Q."/>
            <person name="Zheng S."/>
            <person name="Li Y."/>
            <person name="Yu Y."/>
            <person name="Du H."/>
            <person name="Qi M."/>
            <person name="Li Y."/>
            <person name="Yu H."/>
            <person name="Cui Y."/>
            <person name="Wang N."/>
            <person name="Chen C."/>
            <person name="Wu H."/>
            <person name="Zhao Y."/>
            <person name="Zhang J."/>
            <person name="Li Y."/>
            <person name="Zhou W."/>
            <person name="Zhang B."/>
            <person name="Hu W."/>
            <person name="Eijk M."/>
            <person name="Tang J."/>
            <person name="Witsenboer H."/>
            <person name="Zhao S."/>
            <person name="Li Z."/>
            <person name="Zhang A."/>
            <person name="Wang D."/>
            <person name="Liang C."/>
        </authorList>
    </citation>
    <scope>NUCLEOTIDE SEQUENCE [LARGE SCALE GENOMIC DNA]</scope>
    <source>
        <strain evidence="13">cv. G1812</strain>
    </source>
</reference>
<feature type="compositionally biased region" description="Acidic residues" evidence="11">
    <location>
        <begin position="113"/>
        <end position="131"/>
    </location>
</feature>
<comment type="subunit">
    <text evidence="2">Homodimer.</text>
</comment>
<dbReference type="PROSITE" id="PS50808">
    <property type="entry name" value="ZF_BED"/>
    <property type="match status" value="1"/>
</dbReference>
<keyword evidence="3" id="KW-0479">Metal-binding</keyword>
<evidence type="ECO:0000259" key="12">
    <source>
        <dbReference type="PROSITE" id="PS50808"/>
    </source>
</evidence>
<accession>A0A8R7PLN5</accession>
<reference evidence="13" key="3">
    <citation type="submission" date="2022-06" db="UniProtKB">
        <authorList>
            <consortium name="EnsemblPlants"/>
        </authorList>
    </citation>
    <scope>IDENTIFICATION</scope>
</reference>
<evidence type="ECO:0000256" key="11">
    <source>
        <dbReference type="SAM" id="MobiDB-lite"/>
    </source>
</evidence>
<evidence type="ECO:0000256" key="7">
    <source>
        <dbReference type="ARBA" id="ARBA00023125"/>
    </source>
</evidence>
<proteinExistence type="predicted"/>
<feature type="region of interest" description="Disordered" evidence="11">
    <location>
        <begin position="1"/>
        <end position="197"/>
    </location>
</feature>
<dbReference type="InterPro" id="IPR008906">
    <property type="entry name" value="HATC_C_dom"/>
</dbReference>
<feature type="compositionally biased region" description="Basic residues" evidence="11">
    <location>
        <begin position="184"/>
        <end position="193"/>
    </location>
</feature>
<keyword evidence="9" id="KW-0539">Nucleus</keyword>
<keyword evidence="4 10" id="KW-0863">Zinc-finger</keyword>
<dbReference type="GO" id="GO:0046983">
    <property type="term" value="F:protein dimerization activity"/>
    <property type="evidence" value="ECO:0007669"/>
    <property type="project" value="InterPro"/>
</dbReference>
<protein>
    <recommendedName>
        <fullName evidence="12">BED-type domain-containing protein</fullName>
    </recommendedName>
</protein>